<evidence type="ECO:0000313" key="11">
    <source>
        <dbReference type="EMBL" id="OAX44673.1"/>
    </source>
</evidence>
<feature type="compositionally biased region" description="Polar residues" evidence="8">
    <location>
        <begin position="46"/>
        <end position="60"/>
    </location>
</feature>
<keyword evidence="5 7" id="KW-0931">ER-Golgi transport</keyword>
<dbReference type="GO" id="GO:0005789">
    <property type="term" value="C:endoplasmic reticulum membrane"/>
    <property type="evidence" value="ECO:0007669"/>
    <property type="project" value="UniProtKB-SubCell"/>
</dbReference>
<keyword evidence="7" id="KW-0472">Membrane</keyword>
<dbReference type="InParanoid" id="A0A1B7NIE3"/>
<evidence type="ECO:0000256" key="3">
    <source>
        <dbReference type="ARBA" id="ARBA00022448"/>
    </source>
</evidence>
<feature type="compositionally biased region" description="Polar residues" evidence="8">
    <location>
        <begin position="629"/>
        <end position="641"/>
    </location>
</feature>
<dbReference type="EMBL" id="KV448123">
    <property type="protein sequence ID" value="OAX44673.1"/>
    <property type="molecule type" value="Genomic_DNA"/>
</dbReference>
<feature type="region of interest" description="Disordered" evidence="8">
    <location>
        <begin position="1294"/>
        <end position="1353"/>
    </location>
</feature>
<dbReference type="Pfam" id="PF12932">
    <property type="entry name" value="Sec16"/>
    <property type="match status" value="1"/>
</dbReference>
<feature type="compositionally biased region" description="Pro residues" evidence="8">
    <location>
        <begin position="369"/>
        <end position="382"/>
    </location>
</feature>
<dbReference type="InterPro" id="IPR024340">
    <property type="entry name" value="Sec16_CCD"/>
</dbReference>
<dbReference type="PANTHER" id="PTHR13402">
    <property type="entry name" value="RGPR-RELATED"/>
    <property type="match status" value="1"/>
</dbReference>
<evidence type="ECO:0000259" key="10">
    <source>
        <dbReference type="Pfam" id="PF12932"/>
    </source>
</evidence>
<keyword evidence="7" id="KW-0653">Protein transport</keyword>
<dbReference type="GO" id="GO:0070973">
    <property type="term" value="P:protein localization to endoplasmic reticulum exit site"/>
    <property type="evidence" value="ECO:0007669"/>
    <property type="project" value="TreeGrafter"/>
</dbReference>
<feature type="compositionally biased region" description="Polar residues" evidence="8">
    <location>
        <begin position="1440"/>
        <end position="1460"/>
    </location>
</feature>
<reference evidence="11 12" key="1">
    <citation type="submission" date="2016-06" db="EMBL/GenBank/DDBJ databases">
        <title>Comparative genomics of the ectomycorrhizal sister species Rhizopogon vinicolor and Rhizopogon vesiculosus (Basidiomycota: Boletales) reveals a divergence of the mating type B locus.</title>
        <authorList>
            <consortium name="DOE Joint Genome Institute"/>
            <person name="Mujic A.B."/>
            <person name="Kuo A."/>
            <person name="Tritt A."/>
            <person name="Lipzen A."/>
            <person name="Chen C."/>
            <person name="Johnson J."/>
            <person name="Sharma A."/>
            <person name="Barry K."/>
            <person name="Grigoriev I.V."/>
            <person name="Spatafora J.W."/>
        </authorList>
    </citation>
    <scope>NUCLEOTIDE SEQUENCE [LARGE SCALE GENOMIC DNA]</scope>
    <source>
        <strain evidence="11 12">AM-OR11-026</strain>
    </source>
</reference>
<dbReference type="GO" id="GO:0007030">
    <property type="term" value="P:Golgi organization"/>
    <property type="evidence" value="ECO:0007669"/>
    <property type="project" value="TreeGrafter"/>
</dbReference>
<accession>A0A1B7NIE3</accession>
<feature type="compositionally biased region" description="Low complexity" evidence="8">
    <location>
        <begin position="295"/>
        <end position="313"/>
    </location>
</feature>
<evidence type="ECO:0000259" key="9">
    <source>
        <dbReference type="Pfam" id="PF12931"/>
    </source>
</evidence>
<feature type="region of interest" description="Disordered" evidence="8">
    <location>
        <begin position="1604"/>
        <end position="1722"/>
    </location>
</feature>
<evidence type="ECO:0000256" key="8">
    <source>
        <dbReference type="SAM" id="MobiDB-lite"/>
    </source>
</evidence>
<evidence type="ECO:0000313" key="12">
    <source>
        <dbReference type="Proteomes" id="UP000092154"/>
    </source>
</evidence>
<dbReference type="GO" id="GO:0012507">
    <property type="term" value="C:ER to Golgi transport vesicle membrane"/>
    <property type="evidence" value="ECO:0007669"/>
    <property type="project" value="TreeGrafter"/>
</dbReference>
<feature type="region of interest" description="Disordered" evidence="8">
    <location>
        <begin position="627"/>
        <end position="693"/>
    </location>
</feature>
<dbReference type="Proteomes" id="UP000092154">
    <property type="component" value="Unassembled WGS sequence"/>
</dbReference>
<dbReference type="GO" id="GO:0016192">
    <property type="term" value="P:vesicle-mediated transport"/>
    <property type="evidence" value="ECO:0007669"/>
    <property type="project" value="UniProtKB-KW"/>
</dbReference>
<feature type="compositionally biased region" description="Polar residues" evidence="8">
    <location>
        <begin position="394"/>
        <end position="406"/>
    </location>
</feature>
<dbReference type="Gene3D" id="1.25.40.1030">
    <property type="match status" value="1"/>
</dbReference>
<feature type="domain" description="Sec16 Sec23-binding" evidence="9">
    <location>
        <begin position="951"/>
        <end position="1294"/>
    </location>
</feature>
<keyword evidence="7" id="KW-0072">Autophagy</keyword>
<comment type="similarity">
    <text evidence="2 7">Belongs to the SEC16 family.</text>
</comment>
<feature type="domain" description="Sec16 central conserved" evidence="10">
    <location>
        <begin position="740"/>
        <end position="874"/>
    </location>
</feature>
<dbReference type="Pfam" id="PF12931">
    <property type="entry name" value="TPR_Sec16"/>
    <property type="match status" value="1"/>
</dbReference>
<organism evidence="11 12">
    <name type="scientific">Rhizopogon vinicolor AM-OR11-026</name>
    <dbReference type="NCBI Taxonomy" id="1314800"/>
    <lineage>
        <taxon>Eukaryota</taxon>
        <taxon>Fungi</taxon>
        <taxon>Dikarya</taxon>
        <taxon>Basidiomycota</taxon>
        <taxon>Agaricomycotina</taxon>
        <taxon>Agaricomycetes</taxon>
        <taxon>Agaricomycetidae</taxon>
        <taxon>Boletales</taxon>
        <taxon>Suillineae</taxon>
        <taxon>Rhizopogonaceae</taxon>
        <taxon>Rhizopogon</taxon>
    </lineage>
</organism>
<feature type="region of interest" description="Disordered" evidence="8">
    <location>
        <begin position="1490"/>
        <end position="1559"/>
    </location>
</feature>
<keyword evidence="4 7" id="KW-0256">Endoplasmic reticulum</keyword>
<comment type="function">
    <text evidence="6 7">Involved in the initiation of assembly of the COPII coat required for the formation of transport vesicles from the endoplasmic reticulum (ER) and the selection of cargo molecules. Also involved in autophagy.</text>
</comment>
<dbReference type="CDD" id="cd09233">
    <property type="entry name" value="ACE1-Sec16-like"/>
    <property type="match status" value="1"/>
</dbReference>
<feature type="compositionally biased region" description="Low complexity" evidence="8">
    <location>
        <begin position="120"/>
        <end position="132"/>
    </location>
</feature>
<dbReference type="PANTHER" id="PTHR13402:SF6">
    <property type="entry name" value="SECRETORY 16, ISOFORM I"/>
    <property type="match status" value="1"/>
</dbReference>
<evidence type="ECO:0000256" key="7">
    <source>
        <dbReference type="RuleBase" id="RU364101"/>
    </source>
</evidence>
<feature type="compositionally biased region" description="Polar residues" evidence="8">
    <location>
        <begin position="171"/>
        <end position="187"/>
    </location>
</feature>
<name>A0A1B7NIE3_9AGAM</name>
<feature type="compositionally biased region" description="Pro residues" evidence="8">
    <location>
        <begin position="1685"/>
        <end position="1697"/>
    </location>
</feature>
<protein>
    <recommendedName>
        <fullName evidence="7">Protein transport protein sec16</fullName>
    </recommendedName>
</protein>
<keyword evidence="3 7" id="KW-0813">Transport</keyword>
<feature type="compositionally biased region" description="Polar residues" evidence="8">
    <location>
        <begin position="1532"/>
        <end position="1541"/>
    </location>
</feature>
<comment type="subcellular location">
    <subcellularLocation>
        <location evidence="1">Endoplasmic reticulum membrane</location>
        <topology evidence="1">Peripheral membrane protein</topology>
        <orientation evidence="1">Cytoplasmic side</orientation>
    </subcellularLocation>
</comment>
<dbReference type="STRING" id="1314800.A0A1B7NIE3"/>
<feature type="compositionally biased region" description="Polar residues" evidence="8">
    <location>
        <begin position="663"/>
        <end position="674"/>
    </location>
</feature>
<dbReference type="InterPro" id="IPR024298">
    <property type="entry name" value="Sec16_Sec23-bd"/>
</dbReference>
<feature type="compositionally biased region" description="Pro residues" evidence="8">
    <location>
        <begin position="285"/>
        <end position="294"/>
    </location>
</feature>
<feature type="compositionally biased region" description="Polar residues" evidence="8">
    <location>
        <begin position="208"/>
        <end position="217"/>
    </location>
</feature>
<proteinExistence type="inferred from homology"/>
<dbReference type="GO" id="GO:0006914">
    <property type="term" value="P:autophagy"/>
    <property type="evidence" value="ECO:0007669"/>
    <property type="project" value="UniProtKB-KW"/>
</dbReference>
<feature type="compositionally biased region" description="Polar residues" evidence="8">
    <location>
        <begin position="70"/>
        <end position="101"/>
    </location>
</feature>
<dbReference type="FunCoup" id="A0A1B7NIE3">
    <property type="interactions" value="50"/>
</dbReference>
<dbReference type="GO" id="GO:0015031">
    <property type="term" value="P:protein transport"/>
    <property type="evidence" value="ECO:0007669"/>
    <property type="project" value="UniProtKB-KW"/>
</dbReference>
<sequence length="1722" mass="183754">MSTVEAAASLFGSDGDSGPDPFAVIGNEETDTTPPAGLMRHEYGQHDSTSYPSNMGQDASSLFAEDHMPQSAQHFQQDSWSVPAQQDFSAPDNSQYSNNSAAVYEESQGRYPEPSYPSTAQPQAPYAQQPAQGYTHAASVYHQYQPDSNPPSSQYNGSQYIVQPYAPVHSSYDSYTPTANIATNRTQQPPPPAVPGDSQDVYGLYNPMTRSVSQPHPSSAYAATPKHSSPSIPPPPVEVPPAASFRPKTSNAYDPPLPPLKVSKRAVSARTPALGQYASYGKPSQVPPVPPIPPSNSNSDMYGSLSSSSAHPSVSPPPPRAQVPRQLTNALGPTPAYDSHQHLPPAQPPVSDHYAQHGLSHATTHASPLTPPPPHTSPPMPPHNGYVQQLHEASVSTPKQSPPSSFTDHHMHRVASPSINPYQSPTHDEHSEHRAYSSDDMPWDDPEGLPTEATSSIFDVVPDSYSATEITSVSEKRHEAFLPTSLGPILPAENGGFTSSPPSSPPRRKAYQPQDTLSRGPASSRSASHSRDGSNGSNASSMRGPVQRVSSPLRNVVDSNDEQDVYPLCSVPKNAYEPLQYTTPNRVASPSSVRSFTSNAGSIKSAYNSTATATPVMNNHEPKLHSAYERTSSPAIGQSSPAPDPYTPSKNVPVASHDYRGRSGSNTSLHSTASLPAGVPSPRDVNGFPPKHRLGESSSYGAVSAYSQELHVSSAIRPPYAPSPSLLGTNDPLGRTSSRAPVISFGFGGKMVTCFHSSPDLITGFDVALSSRHSTDVRIRVLHKVLPEFALEPSAAMYPGPLFSDPGTPVSLVRTASSSSQVKTKKGRVIKYLEQRVEELSRGAMYMSEGTEKQHTEGKLVLVKLLKIMVENDGTLSGSAHIDSAVRRALLPRIATAEGGENGSGALSTPGFASPMLHAYGAIPGLNAGHVGTSETPISVSTLLPSALDKIQEFLVRGERRQAYHYALDEKLWAHAMIIASSIDKEAWKDVVNEFLKTELGASSGQRTALVGRGKDQVPPPSDGREWLRVVYSLFSGQGPTAVQELIPNNLLARATGTLQVPAPAIAHTTPMSPSFPSPAMAAQIPANALSKWPELVASMVSSPLSPDWSATLTALGDYLVSHQQVEAAHACYLLSPQTSPMGGIGSPSARVVLIGSRNPHSWPAFFKDTDAIILSEITEFALSLKSTPKGQEPFRGLPHLQAYKLIRASYLVEIGEIQSASRYCEAITAAMTHSSPYFNSVVIEQLKGLADRLVGVPQMEKSGSWIGSKVNKPSLDGIGSWLEGRLTKFIAGEGDEPSLQPEPSKSQVSSLGPFSHFNEISSTTTSASPSPPPGLMNLHSMSGTPPPRRSGSAMAVSASHAHVPIDRASSAMEYYHPTRKESPALPKTAPLHPPRSYPYSAHGVGMNGHSPTNGYVPAYPSQPISRKPSLEMTAEEIPEQQQQETGWWSSLNDSDAGPTPTTATFHSVDNFQASPEGFISLMDAPALTATSSSSTSNHQATFEDEEDDLGFGNNAFNRKRPQETAEFVSNEKASTPTENTKTVEEKKDTKPSATAPAASSSWLGLGRALFWKRSEAAPAPIKANLGEQSSFYYDKDLKRWVNKKAGTEATQPAATPPPPPLSRAQTMSPAGAGALLLHANGTSSAPPPARSTSAIDLSVPPNIKPPMRVRSNLAPPETASLPNTPNPGTPPPPPSRPRSQAAKRNVRTRYVDVFQQPENTS</sequence>
<evidence type="ECO:0000256" key="1">
    <source>
        <dbReference type="ARBA" id="ARBA00004397"/>
    </source>
</evidence>
<dbReference type="OrthoDB" id="8918678at2759"/>
<evidence type="ECO:0000256" key="6">
    <source>
        <dbReference type="ARBA" id="ARBA00024687"/>
    </source>
</evidence>
<feature type="compositionally biased region" description="Basic and acidic residues" evidence="8">
    <location>
        <begin position="1542"/>
        <end position="1551"/>
    </location>
</feature>
<feature type="compositionally biased region" description="Basic and acidic residues" evidence="8">
    <location>
        <begin position="426"/>
        <end position="437"/>
    </location>
</feature>
<feature type="region of interest" description="Disordered" evidence="8">
    <location>
        <begin position="1436"/>
        <end position="1460"/>
    </location>
</feature>
<feature type="region of interest" description="Disordered" evidence="8">
    <location>
        <begin position="1"/>
        <end position="463"/>
    </location>
</feature>
<evidence type="ECO:0000256" key="2">
    <source>
        <dbReference type="ARBA" id="ARBA00005927"/>
    </source>
</evidence>
<evidence type="ECO:0000256" key="5">
    <source>
        <dbReference type="ARBA" id="ARBA00022892"/>
    </source>
</evidence>
<evidence type="ECO:0000256" key="4">
    <source>
        <dbReference type="ARBA" id="ARBA00022824"/>
    </source>
</evidence>
<keyword evidence="12" id="KW-1185">Reference proteome</keyword>
<dbReference type="GO" id="GO:0070971">
    <property type="term" value="C:endoplasmic reticulum exit site"/>
    <property type="evidence" value="ECO:0007669"/>
    <property type="project" value="TreeGrafter"/>
</dbReference>
<feature type="compositionally biased region" description="Low complexity" evidence="8">
    <location>
        <begin position="1631"/>
        <end position="1655"/>
    </location>
</feature>
<feature type="compositionally biased region" description="Polar residues" evidence="8">
    <location>
        <begin position="1302"/>
        <end position="1313"/>
    </location>
</feature>
<feature type="compositionally biased region" description="Polar residues" evidence="8">
    <location>
        <begin position="145"/>
        <end position="161"/>
    </location>
</feature>
<gene>
    <name evidence="11" type="ORF">K503DRAFT_705929</name>
</gene>
<feature type="region of interest" description="Disordered" evidence="8">
    <location>
        <begin position="484"/>
        <end position="550"/>
    </location>
</feature>
<feature type="compositionally biased region" description="Low complexity" evidence="8">
    <location>
        <begin position="518"/>
        <end position="527"/>
    </location>
</feature>